<dbReference type="Proteomes" id="UP000828390">
    <property type="component" value="Unassembled WGS sequence"/>
</dbReference>
<comment type="caution">
    <text evidence="1">The sequence shown here is derived from an EMBL/GenBank/DDBJ whole genome shotgun (WGS) entry which is preliminary data.</text>
</comment>
<name>A0A9D4BL89_DREPO</name>
<dbReference type="EMBL" id="JAIWYP010000014">
    <property type="protein sequence ID" value="KAH3707896.1"/>
    <property type="molecule type" value="Genomic_DNA"/>
</dbReference>
<reference evidence="1" key="2">
    <citation type="submission" date="2020-11" db="EMBL/GenBank/DDBJ databases">
        <authorList>
            <person name="McCartney M.A."/>
            <person name="Auch B."/>
            <person name="Kono T."/>
            <person name="Mallez S."/>
            <person name="Becker A."/>
            <person name="Gohl D.M."/>
            <person name="Silverstein K.A.T."/>
            <person name="Koren S."/>
            <person name="Bechman K.B."/>
            <person name="Herman A."/>
            <person name="Abrahante J.E."/>
            <person name="Garbe J."/>
        </authorList>
    </citation>
    <scope>NUCLEOTIDE SEQUENCE</scope>
    <source>
        <strain evidence="1">Duluth1</strain>
        <tissue evidence="1">Whole animal</tissue>
    </source>
</reference>
<gene>
    <name evidence="1" type="ORF">DPMN_067315</name>
</gene>
<sequence length="65" mass="6686">MLTFVPTEVFFGGLGGLASTEGLLSALIGGSRRGRTLLMSTSNATPPAETTGFWAVTGKNPKINS</sequence>
<dbReference type="AlphaFoldDB" id="A0A9D4BL89"/>
<proteinExistence type="predicted"/>
<evidence type="ECO:0000313" key="1">
    <source>
        <dbReference type="EMBL" id="KAH3707896.1"/>
    </source>
</evidence>
<keyword evidence="2" id="KW-1185">Reference proteome</keyword>
<reference evidence="1" key="1">
    <citation type="journal article" date="2019" name="bioRxiv">
        <title>The Genome of the Zebra Mussel, Dreissena polymorpha: A Resource for Invasive Species Research.</title>
        <authorList>
            <person name="McCartney M.A."/>
            <person name="Auch B."/>
            <person name="Kono T."/>
            <person name="Mallez S."/>
            <person name="Zhang Y."/>
            <person name="Obille A."/>
            <person name="Becker A."/>
            <person name="Abrahante J.E."/>
            <person name="Garbe J."/>
            <person name="Badalamenti J.P."/>
            <person name="Herman A."/>
            <person name="Mangelson H."/>
            <person name="Liachko I."/>
            <person name="Sullivan S."/>
            <person name="Sone E.D."/>
            <person name="Koren S."/>
            <person name="Silverstein K.A.T."/>
            <person name="Beckman K.B."/>
            <person name="Gohl D.M."/>
        </authorList>
    </citation>
    <scope>NUCLEOTIDE SEQUENCE</scope>
    <source>
        <strain evidence="1">Duluth1</strain>
        <tissue evidence="1">Whole animal</tissue>
    </source>
</reference>
<evidence type="ECO:0000313" key="2">
    <source>
        <dbReference type="Proteomes" id="UP000828390"/>
    </source>
</evidence>
<protein>
    <submittedName>
        <fullName evidence="1">Uncharacterized protein</fullName>
    </submittedName>
</protein>
<accession>A0A9D4BL89</accession>
<organism evidence="1 2">
    <name type="scientific">Dreissena polymorpha</name>
    <name type="common">Zebra mussel</name>
    <name type="synonym">Mytilus polymorpha</name>
    <dbReference type="NCBI Taxonomy" id="45954"/>
    <lineage>
        <taxon>Eukaryota</taxon>
        <taxon>Metazoa</taxon>
        <taxon>Spiralia</taxon>
        <taxon>Lophotrochozoa</taxon>
        <taxon>Mollusca</taxon>
        <taxon>Bivalvia</taxon>
        <taxon>Autobranchia</taxon>
        <taxon>Heteroconchia</taxon>
        <taxon>Euheterodonta</taxon>
        <taxon>Imparidentia</taxon>
        <taxon>Neoheterodontei</taxon>
        <taxon>Myida</taxon>
        <taxon>Dreissenoidea</taxon>
        <taxon>Dreissenidae</taxon>
        <taxon>Dreissena</taxon>
    </lineage>
</organism>